<evidence type="ECO:0000256" key="4">
    <source>
        <dbReference type="ARBA" id="ARBA00022475"/>
    </source>
</evidence>
<keyword evidence="8" id="KW-0406">Ion transport</keyword>
<comment type="catalytic activity">
    <reaction evidence="10">
        <text>Mg(2+)(in) = Mg(2+)(out)</text>
        <dbReference type="Rhea" id="RHEA:29827"/>
        <dbReference type="ChEBI" id="CHEBI:18420"/>
    </reaction>
</comment>
<keyword evidence="3" id="KW-0813">Transport</keyword>
<reference evidence="13 14" key="1">
    <citation type="submission" date="2020-10" db="EMBL/GenBank/DDBJ databases">
        <title>Blautia liquoris sp.nov., isolated from the mud in a fermentation cellar used for the production of Chinese strong-flavoured liquor.</title>
        <authorList>
            <person name="Lu L."/>
        </authorList>
    </citation>
    <scope>NUCLEOTIDE SEQUENCE [LARGE SCALE GENOMIC DNA]</scope>
    <source>
        <strain evidence="13 14">LZLJ-3</strain>
    </source>
</reference>
<comment type="similarity">
    <text evidence="2">Belongs to the CorA metal ion transporter (MIT) (TC 1.A.35) family.</text>
</comment>
<keyword evidence="9 12" id="KW-0472">Membrane</keyword>
<evidence type="ECO:0000256" key="6">
    <source>
        <dbReference type="ARBA" id="ARBA00022842"/>
    </source>
</evidence>
<evidence type="ECO:0000256" key="8">
    <source>
        <dbReference type="ARBA" id="ARBA00023065"/>
    </source>
</evidence>
<evidence type="ECO:0000256" key="2">
    <source>
        <dbReference type="ARBA" id="ARBA00009765"/>
    </source>
</evidence>
<dbReference type="Pfam" id="PF01544">
    <property type="entry name" value="CorA"/>
    <property type="match status" value="1"/>
</dbReference>
<dbReference type="Gene3D" id="1.20.58.340">
    <property type="entry name" value="Magnesium transport protein CorA, transmembrane region"/>
    <property type="match status" value="2"/>
</dbReference>
<evidence type="ECO:0000313" key="13">
    <source>
        <dbReference type="EMBL" id="QOV18051.1"/>
    </source>
</evidence>
<dbReference type="PANTHER" id="PTHR46494">
    <property type="entry name" value="CORA FAMILY METAL ION TRANSPORTER (EUROFUNG)"/>
    <property type="match status" value="1"/>
</dbReference>
<dbReference type="RefSeq" id="WP_193734413.1">
    <property type="nucleotide sequence ID" value="NZ_CP063304.1"/>
</dbReference>
<name>A0A7M2RDJ5_9FIRM</name>
<evidence type="ECO:0000256" key="7">
    <source>
        <dbReference type="ARBA" id="ARBA00022989"/>
    </source>
</evidence>
<evidence type="ECO:0000313" key="14">
    <source>
        <dbReference type="Proteomes" id="UP000593601"/>
    </source>
</evidence>
<dbReference type="SUPFAM" id="SSF144083">
    <property type="entry name" value="Magnesium transport protein CorA, transmembrane region"/>
    <property type="match status" value="1"/>
</dbReference>
<dbReference type="GO" id="GO:0015095">
    <property type="term" value="F:magnesium ion transmembrane transporter activity"/>
    <property type="evidence" value="ECO:0007669"/>
    <property type="project" value="TreeGrafter"/>
</dbReference>
<keyword evidence="4" id="KW-1003">Cell membrane</keyword>
<dbReference type="CDD" id="cd12826">
    <property type="entry name" value="EcCorA_ZntB-like_u1"/>
    <property type="match status" value="1"/>
</dbReference>
<dbReference type="GO" id="GO:0050897">
    <property type="term" value="F:cobalt ion binding"/>
    <property type="evidence" value="ECO:0007669"/>
    <property type="project" value="TreeGrafter"/>
</dbReference>
<organism evidence="13 14">
    <name type="scientific">Blautia liquoris</name>
    <dbReference type="NCBI Taxonomy" id="2779518"/>
    <lineage>
        <taxon>Bacteria</taxon>
        <taxon>Bacillati</taxon>
        <taxon>Bacillota</taxon>
        <taxon>Clostridia</taxon>
        <taxon>Lachnospirales</taxon>
        <taxon>Lachnospiraceae</taxon>
        <taxon>Blautia</taxon>
    </lineage>
</organism>
<dbReference type="AlphaFoldDB" id="A0A7M2RDJ5"/>
<evidence type="ECO:0000256" key="10">
    <source>
        <dbReference type="ARBA" id="ARBA00034269"/>
    </source>
</evidence>
<comment type="subcellular location">
    <subcellularLocation>
        <location evidence="1">Cell membrane</location>
        <topology evidence="1">Multi-pass membrane protein</topology>
    </subcellularLocation>
</comment>
<accession>A0A7M2RDJ5</accession>
<protein>
    <submittedName>
        <fullName evidence="13">Magnesium transporter CorA</fullName>
    </submittedName>
</protein>
<dbReference type="GO" id="GO:0000287">
    <property type="term" value="F:magnesium ion binding"/>
    <property type="evidence" value="ECO:0007669"/>
    <property type="project" value="TreeGrafter"/>
</dbReference>
<dbReference type="InterPro" id="IPR002523">
    <property type="entry name" value="MgTranspt_CorA/ZnTranspt_ZntB"/>
</dbReference>
<dbReference type="EMBL" id="CP063304">
    <property type="protein sequence ID" value="QOV18051.1"/>
    <property type="molecule type" value="Genomic_DNA"/>
</dbReference>
<feature type="transmembrane region" description="Helical" evidence="12">
    <location>
        <begin position="248"/>
        <end position="268"/>
    </location>
</feature>
<keyword evidence="14" id="KW-1185">Reference proteome</keyword>
<evidence type="ECO:0000256" key="3">
    <source>
        <dbReference type="ARBA" id="ARBA00022448"/>
    </source>
</evidence>
<gene>
    <name evidence="13" type="ORF">INP51_08260</name>
</gene>
<comment type="function">
    <text evidence="11">Mediates influx of magnesium ions. Alternates between open and closed states. Activated by low cytoplasmic Mg(2+) levels. Inactive when cytoplasmic Mg(2+) levels are high.</text>
</comment>
<dbReference type="InterPro" id="IPR045863">
    <property type="entry name" value="CorA_TM1_TM2"/>
</dbReference>
<keyword evidence="6" id="KW-0460">Magnesium</keyword>
<evidence type="ECO:0000256" key="5">
    <source>
        <dbReference type="ARBA" id="ARBA00022692"/>
    </source>
</evidence>
<sequence>MRYIINKELQAVSDDTITDPQDEILEILDENQARINSKNLCYQRELLRTLDETISYCKIEMLPKAVIGTLLIPDKQTPHTSTISVQFYYEQKHLIIIDDAKHLSDTKALLLDKSFASIDDSYRFFFEFLESLIDGDTVFLQNYERRLATMEESMSDILPKELSMDVTKDRRELLLYHSYYQQLMDMFEILSENITHFFPDEYSSQFQRLLGRVDRLYDNTQMLREYAHQIREMQQSRIDLHQNDTMRILTVVTTIFFPLSLITGWYGMNFNNMPELSHPFGYFILIIICAVIVIGEIIYFKKKGWL</sequence>
<dbReference type="SUPFAM" id="SSF143865">
    <property type="entry name" value="CorA soluble domain-like"/>
    <property type="match status" value="1"/>
</dbReference>
<keyword evidence="7 12" id="KW-1133">Transmembrane helix</keyword>
<dbReference type="GO" id="GO:0015087">
    <property type="term" value="F:cobalt ion transmembrane transporter activity"/>
    <property type="evidence" value="ECO:0007669"/>
    <property type="project" value="TreeGrafter"/>
</dbReference>
<dbReference type="InterPro" id="IPR045861">
    <property type="entry name" value="CorA_cytoplasmic_dom"/>
</dbReference>
<dbReference type="FunFam" id="1.20.58.340:FF:000004">
    <property type="entry name" value="Magnesium transport protein CorA"/>
    <property type="match status" value="1"/>
</dbReference>
<evidence type="ECO:0000256" key="12">
    <source>
        <dbReference type="SAM" id="Phobius"/>
    </source>
</evidence>
<feature type="transmembrane region" description="Helical" evidence="12">
    <location>
        <begin position="280"/>
        <end position="300"/>
    </location>
</feature>
<evidence type="ECO:0000256" key="9">
    <source>
        <dbReference type="ARBA" id="ARBA00023136"/>
    </source>
</evidence>
<dbReference type="GO" id="GO:0005886">
    <property type="term" value="C:plasma membrane"/>
    <property type="evidence" value="ECO:0007669"/>
    <property type="project" value="UniProtKB-SubCell"/>
</dbReference>
<evidence type="ECO:0000256" key="1">
    <source>
        <dbReference type="ARBA" id="ARBA00004651"/>
    </source>
</evidence>
<dbReference type="PANTHER" id="PTHR46494:SF1">
    <property type="entry name" value="CORA FAMILY METAL ION TRANSPORTER (EUROFUNG)"/>
    <property type="match status" value="1"/>
</dbReference>
<dbReference type="Proteomes" id="UP000593601">
    <property type="component" value="Chromosome"/>
</dbReference>
<dbReference type="KEGG" id="bliq:INP51_08260"/>
<evidence type="ECO:0000256" key="11">
    <source>
        <dbReference type="ARBA" id="ARBA00045497"/>
    </source>
</evidence>
<keyword evidence="5 12" id="KW-0812">Transmembrane</keyword>
<proteinExistence type="inferred from homology"/>